<feature type="non-terminal residue" evidence="2">
    <location>
        <position position="1"/>
    </location>
</feature>
<feature type="compositionally biased region" description="Polar residues" evidence="1">
    <location>
        <begin position="9"/>
        <end position="21"/>
    </location>
</feature>
<feature type="compositionally biased region" description="Polar residues" evidence="1">
    <location>
        <begin position="95"/>
        <end position="151"/>
    </location>
</feature>
<accession>A0A0A9Z9B0</accession>
<reference evidence="2" key="1">
    <citation type="journal article" date="2014" name="PLoS ONE">
        <title>Transcriptome-Based Identification of ABC Transporters in the Western Tarnished Plant Bug Lygus hesperus.</title>
        <authorList>
            <person name="Hull J.J."/>
            <person name="Chaney K."/>
            <person name="Geib S.M."/>
            <person name="Fabrick J.A."/>
            <person name="Brent C.S."/>
            <person name="Walsh D."/>
            <person name="Lavine L.C."/>
        </authorList>
    </citation>
    <scope>NUCLEOTIDE SEQUENCE</scope>
</reference>
<organism evidence="2">
    <name type="scientific">Lygus hesperus</name>
    <name type="common">Western plant bug</name>
    <dbReference type="NCBI Taxonomy" id="30085"/>
    <lineage>
        <taxon>Eukaryota</taxon>
        <taxon>Metazoa</taxon>
        <taxon>Ecdysozoa</taxon>
        <taxon>Arthropoda</taxon>
        <taxon>Hexapoda</taxon>
        <taxon>Insecta</taxon>
        <taxon>Pterygota</taxon>
        <taxon>Neoptera</taxon>
        <taxon>Paraneoptera</taxon>
        <taxon>Hemiptera</taxon>
        <taxon>Heteroptera</taxon>
        <taxon>Panheteroptera</taxon>
        <taxon>Cimicomorpha</taxon>
        <taxon>Miridae</taxon>
        <taxon>Mirini</taxon>
        <taxon>Lygus</taxon>
    </lineage>
</organism>
<name>A0A0A9Z9B0_LYGHE</name>
<evidence type="ECO:0000313" key="2">
    <source>
        <dbReference type="EMBL" id="JAG39938.1"/>
    </source>
</evidence>
<dbReference type="EMBL" id="GBHO01003666">
    <property type="protein sequence ID" value="JAG39938.1"/>
    <property type="molecule type" value="Transcribed_RNA"/>
</dbReference>
<feature type="compositionally biased region" description="Basic and acidic residues" evidence="1">
    <location>
        <begin position="27"/>
        <end position="41"/>
    </location>
</feature>
<sequence>SKESDEWNIDSSEGETSTMNPNLDDILEGHISNEEPGDNTHRTTTKKHKSTRKPYLSTIEMDLDDIIEDETSKPQSSESSDIDWSGITSEGDGAGTTTKHSSTRKPSVSTMSKERLTITTHPSSTIQQKLTTQTPRYTKRTSMARYSSSISKQTPQMKQKTTTRPSSTSQTRYWSSLITHKQYTPTTQHTEKPTITRSPSSTTKTISTESPGSIQTPKNTKHTTTSWYSSSVPKQTPQMKQI</sequence>
<feature type="compositionally biased region" description="Low complexity" evidence="1">
    <location>
        <begin position="152"/>
        <end position="172"/>
    </location>
</feature>
<feature type="compositionally biased region" description="Polar residues" evidence="1">
    <location>
        <begin position="195"/>
        <end position="242"/>
    </location>
</feature>
<feature type="non-terminal residue" evidence="2">
    <location>
        <position position="242"/>
    </location>
</feature>
<feature type="compositionally biased region" description="Polar residues" evidence="1">
    <location>
        <begin position="173"/>
        <end position="188"/>
    </location>
</feature>
<reference evidence="2" key="2">
    <citation type="submission" date="2014-07" db="EMBL/GenBank/DDBJ databases">
        <authorList>
            <person name="Hull J."/>
        </authorList>
    </citation>
    <scope>NUCLEOTIDE SEQUENCE</scope>
</reference>
<gene>
    <name evidence="2" type="ORF">CM83_23791</name>
</gene>
<feature type="region of interest" description="Disordered" evidence="1">
    <location>
        <begin position="1"/>
        <end position="242"/>
    </location>
</feature>
<protein>
    <submittedName>
        <fullName evidence="2">Uncharacterized protein</fullName>
    </submittedName>
</protein>
<feature type="compositionally biased region" description="Basic residues" evidence="1">
    <location>
        <begin position="43"/>
        <end position="52"/>
    </location>
</feature>
<evidence type="ECO:0000256" key="1">
    <source>
        <dbReference type="SAM" id="MobiDB-lite"/>
    </source>
</evidence>
<dbReference type="AlphaFoldDB" id="A0A0A9Z9B0"/>
<proteinExistence type="predicted"/>